<feature type="compositionally biased region" description="Basic and acidic residues" evidence="5">
    <location>
        <begin position="1"/>
        <end position="18"/>
    </location>
</feature>
<keyword evidence="9" id="KW-1185">Reference proteome</keyword>
<evidence type="ECO:0000256" key="6">
    <source>
        <dbReference type="SAM" id="Phobius"/>
    </source>
</evidence>
<evidence type="ECO:0000256" key="2">
    <source>
        <dbReference type="ARBA" id="ARBA00022692"/>
    </source>
</evidence>
<comment type="subcellular location">
    <subcellularLocation>
        <location evidence="1">Membrane</location>
        <topology evidence="1">Multi-pass membrane protein</topology>
    </subcellularLocation>
</comment>
<dbReference type="InterPro" id="IPR026841">
    <property type="entry name" value="Aur1/Ipt1"/>
</dbReference>
<dbReference type="InterPro" id="IPR052185">
    <property type="entry name" value="IPC_Synthase-Related"/>
</dbReference>
<dbReference type="PANTHER" id="PTHR31310">
    <property type="match status" value="1"/>
</dbReference>
<dbReference type="RefSeq" id="WP_378284480.1">
    <property type="nucleotide sequence ID" value="NZ_JBHSON010000035.1"/>
</dbReference>
<reference evidence="9" key="1">
    <citation type="journal article" date="2019" name="Int. J. Syst. Evol. Microbiol.">
        <title>The Global Catalogue of Microorganisms (GCM) 10K type strain sequencing project: providing services to taxonomists for standard genome sequencing and annotation.</title>
        <authorList>
            <consortium name="The Broad Institute Genomics Platform"/>
            <consortium name="The Broad Institute Genome Sequencing Center for Infectious Disease"/>
            <person name="Wu L."/>
            <person name="Ma J."/>
        </authorList>
    </citation>
    <scope>NUCLEOTIDE SEQUENCE [LARGE SCALE GENOMIC DNA]</scope>
    <source>
        <strain evidence="9">KCTC 42087</strain>
    </source>
</reference>
<feature type="transmembrane region" description="Helical" evidence="6">
    <location>
        <begin position="86"/>
        <end position="103"/>
    </location>
</feature>
<evidence type="ECO:0000256" key="4">
    <source>
        <dbReference type="ARBA" id="ARBA00023136"/>
    </source>
</evidence>
<feature type="region of interest" description="Disordered" evidence="5">
    <location>
        <begin position="1"/>
        <end position="44"/>
    </location>
</feature>
<organism evidence="8 9">
    <name type="scientific">Actinomadura rugatobispora</name>
    <dbReference type="NCBI Taxonomy" id="1994"/>
    <lineage>
        <taxon>Bacteria</taxon>
        <taxon>Bacillati</taxon>
        <taxon>Actinomycetota</taxon>
        <taxon>Actinomycetes</taxon>
        <taxon>Streptosporangiales</taxon>
        <taxon>Thermomonosporaceae</taxon>
        <taxon>Actinomadura</taxon>
    </lineage>
</organism>
<gene>
    <name evidence="8" type="ORF">ACFPZN_24205</name>
</gene>
<feature type="compositionally biased region" description="Low complexity" evidence="5">
    <location>
        <begin position="33"/>
        <end position="44"/>
    </location>
</feature>
<proteinExistence type="predicted"/>
<protein>
    <submittedName>
        <fullName evidence="8">Phosphatase PAP2 family protein</fullName>
    </submittedName>
</protein>
<feature type="transmembrane region" description="Helical" evidence="6">
    <location>
        <begin position="60"/>
        <end position="79"/>
    </location>
</feature>
<name>A0ABW1A2L8_9ACTN</name>
<keyword evidence="4 6" id="KW-0472">Membrane</keyword>
<feature type="domain" description="Inositolphosphotransferase Aur1/Ipt1" evidence="7">
    <location>
        <begin position="50"/>
        <end position="124"/>
    </location>
</feature>
<evidence type="ECO:0000256" key="1">
    <source>
        <dbReference type="ARBA" id="ARBA00004141"/>
    </source>
</evidence>
<comment type="caution">
    <text evidence="8">The sequence shown here is derived from an EMBL/GenBank/DDBJ whole genome shotgun (WGS) entry which is preliminary data.</text>
</comment>
<evidence type="ECO:0000259" key="7">
    <source>
        <dbReference type="Pfam" id="PF14378"/>
    </source>
</evidence>
<keyword evidence="2 6" id="KW-0812">Transmembrane</keyword>
<keyword evidence="3 6" id="KW-1133">Transmembrane helix</keyword>
<accession>A0ABW1A2L8</accession>
<evidence type="ECO:0000313" key="8">
    <source>
        <dbReference type="EMBL" id="MFC5748731.1"/>
    </source>
</evidence>
<dbReference type="Pfam" id="PF14378">
    <property type="entry name" value="PAP2_3"/>
    <property type="match status" value="1"/>
</dbReference>
<dbReference type="EMBL" id="JBHSON010000035">
    <property type="protein sequence ID" value="MFC5748731.1"/>
    <property type="molecule type" value="Genomic_DNA"/>
</dbReference>
<evidence type="ECO:0000256" key="5">
    <source>
        <dbReference type="SAM" id="MobiDB-lite"/>
    </source>
</evidence>
<dbReference type="Proteomes" id="UP001596074">
    <property type="component" value="Unassembled WGS sequence"/>
</dbReference>
<sequence>MSARKARTEGTRHGERSDPVQAGGAPRPGGAGAAAAHRGRPAAGPVRRVQAAADGLANQYAAMPSLHIGWALLVVLAVLRVSRSPWRWVVALHAPATVLVVVVTANHYWLDGMVAAALLGGAVAVAALGRPRAAARVPGRVPAGPE</sequence>
<evidence type="ECO:0000313" key="9">
    <source>
        <dbReference type="Proteomes" id="UP001596074"/>
    </source>
</evidence>
<dbReference type="PANTHER" id="PTHR31310:SF7">
    <property type="entry name" value="PA-PHOSPHATASE RELATED-FAMILY PROTEIN DDB_G0268928"/>
    <property type="match status" value="1"/>
</dbReference>
<evidence type="ECO:0000256" key="3">
    <source>
        <dbReference type="ARBA" id="ARBA00022989"/>
    </source>
</evidence>